<evidence type="ECO:0000313" key="1">
    <source>
        <dbReference type="EMBL" id="NYI71708.1"/>
    </source>
</evidence>
<organism evidence="1 2">
    <name type="scientific">Naumannella cuiyingiana</name>
    <dbReference type="NCBI Taxonomy" id="1347891"/>
    <lineage>
        <taxon>Bacteria</taxon>
        <taxon>Bacillati</taxon>
        <taxon>Actinomycetota</taxon>
        <taxon>Actinomycetes</taxon>
        <taxon>Propionibacteriales</taxon>
        <taxon>Propionibacteriaceae</taxon>
        <taxon>Naumannella</taxon>
    </lineage>
</organism>
<sequence length="34" mass="3778">MTTVIDVSQRSCHARLLVMRASTSSIFPEQEGRA</sequence>
<reference evidence="1 2" key="1">
    <citation type="submission" date="2020-07" db="EMBL/GenBank/DDBJ databases">
        <title>Sequencing the genomes of 1000 actinobacteria strains.</title>
        <authorList>
            <person name="Klenk H.-P."/>
        </authorList>
    </citation>
    <scope>NUCLEOTIDE SEQUENCE [LARGE SCALE GENOMIC DNA]</scope>
    <source>
        <strain evidence="1 2">DSM 103164</strain>
    </source>
</reference>
<evidence type="ECO:0000313" key="2">
    <source>
        <dbReference type="Proteomes" id="UP000527616"/>
    </source>
</evidence>
<comment type="caution">
    <text evidence="1">The sequence shown here is derived from an EMBL/GenBank/DDBJ whole genome shotgun (WGS) entry which is preliminary data.</text>
</comment>
<dbReference type="Proteomes" id="UP000527616">
    <property type="component" value="Unassembled WGS sequence"/>
</dbReference>
<protein>
    <submittedName>
        <fullName evidence="1">Uncharacterized protein</fullName>
    </submittedName>
</protein>
<dbReference type="EMBL" id="JACBZS010000001">
    <property type="protein sequence ID" value="NYI71708.1"/>
    <property type="molecule type" value="Genomic_DNA"/>
</dbReference>
<keyword evidence="2" id="KW-1185">Reference proteome</keyword>
<name>A0A7Z0D9Z6_9ACTN</name>
<dbReference type="AlphaFoldDB" id="A0A7Z0D9Z6"/>
<accession>A0A7Z0D9Z6</accession>
<gene>
    <name evidence="1" type="ORF">GGQ54_002268</name>
</gene>
<proteinExistence type="predicted"/>